<reference evidence="2 3" key="1">
    <citation type="submission" date="2022-04" db="EMBL/GenBank/DDBJ databases">
        <title>Chromosome-level reference genomes for two strains of Caenorhabditis briggsae: an improved platform for comparative genomics.</title>
        <authorList>
            <person name="Stevens L."/>
            <person name="Andersen E."/>
        </authorList>
    </citation>
    <scope>NUCLEOTIDE SEQUENCE [LARGE SCALE GENOMIC DNA]</scope>
    <source>
        <strain evidence="2">VX34</strain>
        <tissue evidence="2">Whole-organism</tissue>
    </source>
</reference>
<dbReference type="EMBL" id="CP092625">
    <property type="protein sequence ID" value="UMM43108.1"/>
    <property type="molecule type" value="Genomic_DNA"/>
</dbReference>
<feature type="region of interest" description="Disordered" evidence="1">
    <location>
        <begin position="94"/>
        <end position="114"/>
    </location>
</feature>
<protein>
    <submittedName>
        <fullName evidence="2">Uncharacterized protein</fullName>
    </submittedName>
</protein>
<evidence type="ECO:0000313" key="2">
    <source>
        <dbReference type="EMBL" id="UMM43108.1"/>
    </source>
</evidence>
<gene>
    <name evidence="2" type="ORF">L5515_018713</name>
</gene>
<proteinExistence type="predicted"/>
<name>A0AAE9FJZ7_CAEBR</name>
<feature type="compositionally biased region" description="Basic and acidic residues" evidence="1">
    <location>
        <begin position="1"/>
        <end position="22"/>
    </location>
</feature>
<dbReference type="AlphaFoldDB" id="A0AAE9FJZ7"/>
<evidence type="ECO:0000313" key="3">
    <source>
        <dbReference type="Proteomes" id="UP000829354"/>
    </source>
</evidence>
<keyword evidence="3" id="KW-1185">Reference proteome</keyword>
<organism evidence="2 3">
    <name type="scientific">Caenorhabditis briggsae</name>
    <dbReference type="NCBI Taxonomy" id="6238"/>
    <lineage>
        <taxon>Eukaryota</taxon>
        <taxon>Metazoa</taxon>
        <taxon>Ecdysozoa</taxon>
        <taxon>Nematoda</taxon>
        <taxon>Chromadorea</taxon>
        <taxon>Rhabditida</taxon>
        <taxon>Rhabditina</taxon>
        <taxon>Rhabditomorpha</taxon>
        <taxon>Rhabditoidea</taxon>
        <taxon>Rhabditidae</taxon>
        <taxon>Peloderinae</taxon>
        <taxon>Caenorhabditis</taxon>
    </lineage>
</organism>
<accession>A0AAE9FJZ7</accession>
<sequence>MSKNCEKSKKSKKHTEISKAEKDEQDFDSWLWGQMFYSDCYMRNFEEQKKIYLTYKELKEKGRLEEFKYERAGNSGDLTLLEPEMEKIRIAEEGAKKAEAVEKEKEEAWDSKDRRPWETDKEFRRRIHHPYSDSSASDD</sequence>
<evidence type="ECO:0000256" key="1">
    <source>
        <dbReference type="SAM" id="MobiDB-lite"/>
    </source>
</evidence>
<dbReference type="Proteomes" id="UP000829354">
    <property type="component" value="Chromosome X"/>
</dbReference>
<feature type="region of interest" description="Disordered" evidence="1">
    <location>
        <begin position="1"/>
        <end position="23"/>
    </location>
</feature>